<accession>A0A392RL02</accession>
<feature type="non-terminal residue" evidence="1">
    <location>
        <position position="1"/>
    </location>
</feature>
<keyword evidence="2" id="KW-1185">Reference proteome</keyword>
<dbReference type="EMBL" id="LXQA010239271">
    <property type="protein sequence ID" value="MCI36969.1"/>
    <property type="molecule type" value="Genomic_DNA"/>
</dbReference>
<name>A0A392RL02_9FABA</name>
<evidence type="ECO:0000313" key="2">
    <source>
        <dbReference type="Proteomes" id="UP000265520"/>
    </source>
</evidence>
<proteinExistence type="predicted"/>
<organism evidence="1 2">
    <name type="scientific">Trifolium medium</name>
    <dbReference type="NCBI Taxonomy" id="97028"/>
    <lineage>
        <taxon>Eukaryota</taxon>
        <taxon>Viridiplantae</taxon>
        <taxon>Streptophyta</taxon>
        <taxon>Embryophyta</taxon>
        <taxon>Tracheophyta</taxon>
        <taxon>Spermatophyta</taxon>
        <taxon>Magnoliopsida</taxon>
        <taxon>eudicotyledons</taxon>
        <taxon>Gunneridae</taxon>
        <taxon>Pentapetalae</taxon>
        <taxon>rosids</taxon>
        <taxon>fabids</taxon>
        <taxon>Fabales</taxon>
        <taxon>Fabaceae</taxon>
        <taxon>Papilionoideae</taxon>
        <taxon>50 kb inversion clade</taxon>
        <taxon>NPAAA clade</taxon>
        <taxon>Hologalegina</taxon>
        <taxon>IRL clade</taxon>
        <taxon>Trifolieae</taxon>
        <taxon>Trifolium</taxon>
    </lineage>
</organism>
<protein>
    <submittedName>
        <fullName evidence="1">Uncharacterized protein</fullName>
    </submittedName>
</protein>
<sequence length="81" mass="8701">RKASPREKLQRRKRGANERAAAMRWRSAVAAVAVRCVVFSRGGVVCGGEGLVGDWCAAVVAVETAAKPSFSPLLHFVSVYE</sequence>
<dbReference type="Proteomes" id="UP000265520">
    <property type="component" value="Unassembled WGS sequence"/>
</dbReference>
<reference evidence="1 2" key="1">
    <citation type="journal article" date="2018" name="Front. Plant Sci.">
        <title>Red Clover (Trifolium pratense) and Zigzag Clover (T. medium) - A Picture of Genomic Similarities and Differences.</title>
        <authorList>
            <person name="Dluhosova J."/>
            <person name="Istvanek J."/>
            <person name="Nedelnik J."/>
            <person name="Repkova J."/>
        </authorList>
    </citation>
    <scope>NUCLEOTIDE SEQUENCE [LARGE SCALE GENOMIC DNA]</scope>
    <source>
        <strain evidence="2">cv. 10/8</strain>
        <tissue evidence="1">Leaf</tissue>
    </source>
</reference>
<comment type="caution">
    <text evidence="1">The sequence shown here is derived from an EMBL/GenBank/DDBJ whole genome shotgun (WGS) entry which is preliminary data.</text>
</comment>
<dbReference type="AlphaFoldDB" id="A0A392RL02"/>
<evidence type="ECO:0000313" key="1">
    <source>
        <dbReference type="EMBL" id="MCI36969.1"/>
    </source>
</evidence>